<evidence type="ECO:0000313" key="2">
    <source>
        <dbReference type="Proteomes" id="UP000003688"/>
    </source>
</evidence>
<dbReference type="EMBL" id="ABOX02000007">
    <property type="protein sequence ID" value="EEF61894.1"/>
    <property type="molecule type" value="Genomic_DNA"/>
</dbReference>
<proteinExistence type="predicted"/>
<evidence type="ECO:0008006" key="3">
    <source>
        <dbReference type="Google" id="ProtNLM"/>
    </source>
</evidence>
<accession>B9XE03</accession>
<dbReference type="STRING" id="320771.Cflav_PD4557"/>
<reference evidence="1 2" key="1">
    <citation type="journal article" date="2011" name="J. Bacteriol.">
        <title>Genome sequence of 'Pedosphaera parvula' Ellin514, an aerobic Verrucomicrobial isolate from pasture soil.</title>
        <authorList>
            <person name="Kant R."/>
            <person name="van Passel M.W."/>
            <person name="Sangwan P."/>
            <person name="Palva A."/>
            <person name="Lucas S."/>
            <person name="Copeland A."/>
            <person name="Lapidus A."/>
            <person name="Glavina Del Rio T."/>
            <person name="Dalin E."/>
            <person name="Tice H."/>
            <person name="Bruce D."/>
            <person name="Goodwin L."/>
            <person name="Pitluck S."/>
            <person name="Chertkov O."/>
            <person name="Larimer F.W."/>
            <person name="Land M.L."/>
            <person name="Hauser L."/>
            <person name="Brettin T.S."/>
            <person name="Detter J.C."/>
            <person name="Han S."/>
            <person name="de Vos W.M."/>
            <person name="Janssen P.H."/>
            <person name="Smidt H."/>
        </authorList>
    </citation>
    <scope>NUCLEOTIDE SEQUENCE [LARGE SCALE GENOMIC DNA]</scope>
    <source>
        <strain evidence="1 2">Ellin514</strain>
    </source>
</reference>
<comment type="caution">
    <text evidence="1">The sequence shown here is derived from an EMBL/GenBank/DDBJ whole genome shotgun (WGS) entry which is preliminary data.</text>
</comment>
<protein>
    <recommendedName>
        <fullName evidence="3">Beta-ketoacyl synthase N-terminal domain-containing protein</fullName>
    </recommendedName>
</protein>
<organism evidence="1 2">
    <name type="scientific">Pedosphaera parvula (strain Ellin514)</name>
    <dbReference type="NCBI Taxonomy" id="320771"/>
    <lineage>
        <taxon>Bacteria</taxon>
        <taxon>Pseudomonadati</taxon>
        <taxon>Verrucomicrobiota</taxon>
        <taxon>Pedosphaerae</taxon>
        <taxon>Pedosphaerales</taxon>
        <taxon>Pedosphaeraceae</taxon>
        <taxon>Pedosphaera</taxon>
    </lineage>
</organism>
<gene>
    <name evidence="1" type="ORF">Cflav_PD4557</name>
</gene>
<keyword evidence="2" id="KW-1185">Reference proteome</keyword>
<name>B9XE03_PEDPL</name>
<dbReference type="Proteomes" id="UP000003688">
    <property type="component" value="Unassembled WGS sequence"/>
</dbReference>
<sequence>MCYLVASTIVESIAPVQESDPELWRQIRRYNLPVQLALTAAHETAKTAENPASAALFSLAPCQSGSLDLHRWTRLAATAGQDGHIGHLRVNPTHTLHAVDNLALSAFAIMHRNHEHCLGLGGAAGQAWCGLEALHERLRDGNETEAFLIAGDQADDQGTTGSGIALLFSKSPKPYVPLGRLVKLVAVQRVRLDTPAALEPHAAAGLISLVAVIGNHKTGRLSYTVPSNHGNGMDLITVEMEFSRS</sequence>
<evidence type="ECO:0000313" key="1">
    <source>
        <dbReference type="EMBL" id="EEF61894.1"/>
    </source>
</evidence>
<dbReference type="RefSeq" id="WP_007414051.1">
    <property type="nucleotide sequence ID" value="NZ_ABOX02000007.1"/>
</dbReference>
<dbReference type="AlphaFoldDB" id="B9XE03"/>